<sequence>MCLMAFAWQTGGNPLILLGNRDEFHARPTRAAGFWTEEGLPDLLAGKDLEAGGTWLGVTRRGRFAALTNIRAPGARKGPQSRGALALDYLAGKQAPGEYLQELQSRRDDYADFNLLVGDLQELWHLNSQANQPQQLPPGVYGLSNGALNSDWPKLQQLRARLGDNLNASADVLLDLLSDTQTYPDQQLPKTGVSLEWERLLSATFILGEDYGTRASSLLKLDKQGGIVFVERRFAAAGAALGESCWHLAGD</sequence>
<reference evidence="1 2" key="1">
    <citation type="submission" date="2018-07" db="EMBL/GenBank/DDBJ databases">
        <title>Pseudomonas laoshanensis sp. nov., isolated from soil.</title>
        <authorList>
            <person name="Sun J."/>
            <person name="Yu L."/>
            <person name="Wang M."/>
            <person name="Zhang C."/>
        </authorList>
    </citation>
    <scope>NUCLEOTIDE SEQUENCE [LARGE SCALE GENOMIC DNA]</scope>
    <source>
        <strain evidence="1 2">Y22</strain>
    </source>
</reference>
<dbReference type="EMBL" id="QOVF01000002">
    <property type="protein sequence ID" value="KAA0695132.1"/>
    <property type="molecule type" value="Genomic_DNA"/>
</dbReference>
<comment type="caution">
    <text evidence="1">The sequence shown here is derived from an EMBL/GenBank/DDBJ whole genome shotgun (WGS) entry which is preliminary data.</text>
</comment>
<dbReference type="InterPro" id="IPR008551">
    <property type="entry name" value="TANGO2"/>
</dbReference>
<gene>
    <name evidence="1" type="ORF">DT594_09815</name>
</gene>
<protein>
    <submittedName>
        <fullName evidence="1">NRDE family protein</fullName>
    </submittedName>
</protein>
<name>A0A7V7KXC5_9GAMM</name>
<dbReference type="AlphaFoldDB" id="A0A7V7KXC5"/>
<dbReference type="Pfam" id="PF05742">
    <property type="entry name" value="TANGO2"/>
    <property type="match status" value="1"/>
</dbReference>
<dbReference type="PANTHER" id="PTHR17985:SF8">
    <property type="entry name" value="TRANSPORT AND GOLGI ORGANIZATION PROTEIN 2 HOMOLOG"/>
    <property type="match status" value="1"/>
</dbReference>
<keyword evidence="2" id="KW-1185">Reference proteome</keyword>
<dbReference type="RefSeq" id="WP_149332500.1">
    <property type="nucleotide sequence ID" value="NZ_QOVF01000002.1"/>
</dbReference>
<proteinExistence type="predicted"/>
<accession>A0A7V7KXC5</accession>
<dbReference type="PANTHER" id="PTHR17985">
    <property type="entry name" value="SER/THR-RICH PROTEIN T10 IN DGCR REGION"/>
    <property type="match status" value="1"/>
</dbReference>
<dbReference type="Proteomes" id="UP000463138">
    <property type="component" value="Unassembled WGS sequence"/>
</dbReference>
<dbReference type="OrthoDB" id="4380123at2"/>
<evidence type="ECO:0000313" key="1">
    <source>
        <dbReference type="EMBL" id="KAA0695132.1"/>
    </source>
</evidence>
<evidence type="ECO:0000313" key="2">
    <source>
        <dbReference type="Proteomes" id="UP000463138"/>
    </source>
</evidence>
<organism evidence="1 2">
    <name type="scientific">Halopseudomonas laoshanensis</name>
    <dbReference type="NCBI Taxonomy" id="2268758"/>
    <lineage>
        <taxon>Bacteria</taxon>
        <taxon>Pseudomonadati</taxon>
        <taxon>Pseudomonadota</taxon>
        <taxon>Gammaproteobacteria</taxon>
        <taxon>Pseudomonadales</taxon>
        <taxon>Pseudomonadaceae</taxon>
        <taxon>Halopseudomonas</taxon>
    </lineage>
</organism>